<proteinExistence type="predicted"/>
<evidence type="ECO:0000313" key="2">
    <source>
        <dbReference type="EMBL" id="RSE25598.1"/>
    </source>
</evidence>
<accession>A0A3R9G993</accession>
<reference evidence="2 3" key="1">
    <citation type="submission" date="2018-10" db="EMBL/GenBank/DDBJ databases">
        <title>Transmission dynamics of multidrug resistant bacteria on intensive care unit surfaces.</title>
        <authorList>
            <person name="D'Souza A.W."/>
            <person name="Potter R.F."/>
            <person name="Wallace M."/>
            <person name="Shupe A."/>
            <person name="Patel S."/>
            <person name="Sun S."/>
            <person name="Gul D."/>
            <person name="Kwon J.H."/>
            <person name="Andleeb S."/>
            <person name="Burnham C.-A.D."/>
            <person name="Dantas G."/>
        </authorList>
    </citation>
    <scope>NUCLEOTIDE SEQUENCE [LARGE SCALE GENOMIC DNA]</scope>
    <source>
        <strain evidence="2 3">AS_373</strain>
    </source>
</reference>
<comment type="caution">
    <text evidence="2">The sequence shown here is derived from an EMBL/GenBank/DDBJ whole genome shotgun (WGS) entry which is preliminary data.</text>
</comment>
<protein>
    <submittedName>
        <fullName evidence="1">Biofilm development regulator YmgB/AriR family protein</fullName>
    </submittedName>
</protein>
<keyword evidence="4" id="KW-1185">Reference proteome</keyword>
<dbReference type="RefSeq" id="WP_125293802.1">
    <property type="nucleotide sequence ID" value="NZ_JAPTZM010000006.1"/>
</dbReference>
<sequence length="95" mass="10615">MFDNDNEKLVDTVMGEAVMALLESEKAVSFDELIAKLQESLSNETDPQRQAAYRAAIGGIHKFRSQPVVARHSRHGTEYDLLLKNMMSQPGATKH</sequence>
<evidence type="ECO:0000313" key="4">
    <source>
        <dbReference type="Proteomes" id="UP001187066"/>
    </source>
</evidence>
<dbReference type="Gene3D" id="1.20.5.5260">
    <property type="match status" value="1"/>
</dbReference>
<dbReference type="EMBL" id="JAWLOF010000005">
    <property type="protein sequence ID" value="MDV7022916.1"/>
    <property type="molecule type" value="Genomic_DNA"/>
</dbReference>
<name>A0A3R9G993_9ENTR</name>
<gene>
    <name evidence="2" type="ORF">EGT71_11735</name>
    <name evidence="1" type="ORF">R4P48_09535</name>
</gene>
<dbReference type="AlphaFoldDB" id="A0A3R9G993"/>
<dbReference type="Proteomes" id="UP000275331">
    <property type="component" value="Unassembled WGS sequence"/>
</dbReference>
<reference evidence="1 4" key="2">
    <citation type="submission" date="2023-10" db="EMBL/GenBank/DDBJ databases">
        <authorList>
            <person name="Dale J."/>
        </authorList>
    </citation>
    <scope>NUCLEOTIDE SEQUENCE [LARGE SCALE GENOMIC DNA]</scope>
    <source>
        <strain evidence="1 4">2023EL-00970</strain>
    </source>
</reference>
<dbReference type="Proteomes" id="UP001187066">
    <property type="component" value="Unassembled WGS sequence"/>
</dbReference>
<dbReference type="EMBL" id="RHXB01000007">
    <property type="protein sequence ID" value="RSE25598.1"/>
    <property type="molecule type" value="Genomic_DNA"/>
</dbReference>
<dbReference type="OrthoDB" id="6624351at2"/>
<evidence type="ECO:0000313" key="1">
    <source>
        <dbReference type="EMBL" id="MDV7022916.1"/>
    </source>
</evidence>
<evidence type="ECO:0000313" key="3">
    <source>
        <dbReference type="Proteomes" id="UP000275331"/>
    </source>
</evidence>
<organism evidence="2 3">
    <name type="scientific">Atlantibacter subterraneus</name>
    <dbReference type="NCBI Taxonomy" id="255519"/>
    <lineage>
        <taxon>Bacteria</taxon>
        <taxon>Pseudomonadati</taxon>
        <taxon>Pseudomonadota</taxon>
        <taxon>Gammaproteobacteria</taxon>
        <taxon>Enterobacterales</taxon>
        <taxon>Enterobacteriaceae</taxon>
        <taxon>Atlantibacter</taxon>
    </lineage>
</organism>